<proteinExistence type="predicted"/>
<reference evidence="1" key="3">
    <citation type="submission" date="2023-05" db="EMBL/GenBank/DDBJ databases">
        <authorList>
            <person name="Smith C.H."/>
        </authorList>
    </citation>
    <scope>NUCLEOTIDE SEQUENCE</scope>
    <source>
        <strain evidence="1">CHS0354</strain>
        <tissue evidence="1">Mantle</tissue>
    </source>
</reference>
<dbReference type="Proteomes" id="UP001195483">
    <property type="component" value="Unassembled WGS sequence"/>
</dbReference>
<sequence length="244" mass="28184">MITIHGHKKNNIKKPAAGNIKNNPIVDEFLKTYVGERIKQTHVVEIDQDDKCPQYYRYDARDSQDPYEAKKSYLNNNFQCDVGNLPAEQNSTHMKRAQRVIVDKFHQDRVIETEVFPSDKISPKEKLAKIRKLLTLLDLPDIVPDDLLVTTIPISGSDLRMHVEDMNNDPDLLQNYNDLLSNWSNIFPESRLKREPKLTVSNVIEKIKMMYKSFGASLKANHEKNPSRSDYTLNNLSGLNQILY</sequence>
<reference evidence="1" key="1">
    <citation type="journal article" date="2021" name="Genome Biol. Evol.">
        <title>A High-Quality Reference Genome for a Parasitic Bivalve with Doubly Uniparental Inheritance (Bivalvia: Unionida).</title>
        <authorList>
            <person name="Smith C.H."/>
        </authorList>
    </citation>
    <scope>NUCLEOTIDE SEQUENCE</scope>
    <source>
        <strain evidence="1">CHS0354</strain>
    </source>
</reference>
<gene>
    <name evidence="1" type="ORF">CHS0354_033608</name>
</gene>
<evidence type="ECO:0000313" key="1">
    <source>
        <dbReference type="EMBL" id="KAK3601473.1"/>
    </source>
</evidence>
<accession>A0AAE0T0V2</accession>
<comment type="caution">
    <text evidence="1">The sequence shown here is derived from an EMBL/GenBank/DDBJ whole genome shotgun (WGS) entry which is preliminary data.</text>
</comment>
<dbReference type="AlphaFoldDB" id="A0AAE0T0V2"/>
<organism evidence="1 2">
    <name type="scientific">Potamilus streckersoni</name>
    <dbReference type="NCBI Taxonomy" id="2493646"/>
    <lineage>
        <taxon>Eukaryota</taxon>
        <taxon>Metazoa</taxon>
        <taxon>Spiralia</taxon>
        <taxon>Lophotrochozoa</taxon>
        <taxon>Mollusca</taxon>
        <taxon>Bivalvia</taxon>
        <taxon>Autobranchia</taxon>
        <taxon>Heteroconchia</taxon>
        <taxon>Palaeoheterodonta</taxon>
        <taxon>Unionida</taxon>
        <taxon>Unionoidea</taxon>
        <taxon>Unionidae</taxon>
        <taxon>Ambleminae</taxon>
        <taxon>Lampsilini</taxon>
        <taxon>Potamilus</taxon>
    </lineage>
</organism>
<protein>
    <submittedName>
        <fullName evidence="1">Uncharacterized protein</fullName>
    </submittedName>
</protein>
<reference evidence="1" key="2">
    <citation type="journal article" date="2021" name="Genome Biol. Evol.">
        <title>Developing a high-quality reference genome for a parasitic bivalve with doubly uniparental inheritance (Bivalvia: Unionida).</title>
        <authorList>
            <person name="Smith C.H."/>
        </authorList>
    </citation>
    <scope>NUCLEOTIDE SEQUENCE</scope>
    <source>
        <strain evidence="1">CHS0354</strain>
        <tissue evidence="1">Mantle</tissue>
    </source>
</reference>
<keyword evidence="2" id="KW-1185">Reference proteome</keyword>
<name>A0AAE0T0V2_9BIVA</name>
<evidence type="ECO:0000313" key="2">
    <source>
        <dbReference type="Proteomes" id="UP001195483"/>
    </source>
</evidence>
<dbReference type="EMBL" id="JAEAOA010001967">
    <property type="protein sequence ID" value="KAK3601473.1"/>
    <property type="molecule type" value="Genomic_DNA"/>
</dbReference>